<evidence type="ECO:0000313" key="2">
    <source>
        <dbReference type="Proteomes" id="UP000281553"/>
    </source>
</evidence>
<dbReference type="EMBL" id="UYRU01091198">
    <property type="protein sequence ID" value="VDN37575.1"/>
    <property type="molecule type" value="Genomic_DNA"/>
</dbReference>
<dbReference type="Proteomes" id="UP000281553">
    <property type="component" value="Unassembled WGS sequence"/>
</dbReference>
<keyword evidence="2" id="KW-1185">Reference proteome</keyword>
<dbReference type="PANTHER" id="PTHR21301">
    <property type="entry name" value="REVERSE TRANSCRIPTASE"/>
    <property type="match status" value="1"/>
</dbReference>
<dbReference type="PANTHER" id="PTHR21301:SF10">
    <property type="entry name" value="REVERSE TRANSCRIPTASE DOMAIN-CONTAINING PROTEIN"/>
    <property type="match status" value="1"/>
</dbReference>
<evidence type="ECO:0008006" key="3">
    <source>
        <dbReference type="Google" id="ProtNLM"/>
    </source>
</evidence>
<protein>
    <recommendedName>
        <fullName evidence="3">Reverse transcriptase domain-containing protein</fullName>
    </recommendedName>
</protein>
<sequence>MARAQETALACYNGLPKVHNRIFQRNSNLQTGKDLAVETSQLLLRKKYDETENRFGRAQIFQFFKFCLKTDFTFNGTIYEQVKGTLKGSPISGLIAEAVMQRLEWQIFRHHRPKFWARYVDDISVVIEWDQVLTFKERLNAVSLDI</sequence>
<evidence type="ECO:0000313" key="1">
    <source>
        <dbReference type="EMBL" id="VDN37575.1"/>
    </source>
</evidence>
<accession>A0A3P7N577</accession>
<dbReference type="AlphaFoldDB" id="A0A3P7N577"/>
<gene>
    <name evidence="1" type="ORF">DILT_LOCUS17360</name>
</gene>
<dbReference type="OrthoDB" id="6243109at2759"/>
<proteinExistence type="predicted"/>
<reference evidence="1 2" key="1">
    <citation type="submission" date="2018-11" db="EMBL/GenBank/DDBJ databases">
        <authorList>
            <consortium name="Pathogen Informatics"/>
        </authorList>
    </citation>
    <scope>NUCLEOTIDE SEQUENCE [LARGE SCALE GENOMIC DNA]</scope>
</reference>
<organism evidence="1 2">
    <name type="scientific">Dibothriocephalus latus</name>
    <name type="common">Fish tapeworm</name>
    <name type="synonym">Diphyllobothrium latum</name>
    <dbReference type="NCBI Taxonomy" id="60516"/>
    <lineage>
        <taxon>Eukaryota</taxon>
        <taxon>Metazoa</taxon>
        <taxon>Spiralia</taxon>
        <taxon>Lophotrochozoa</taxon>
        <taxon>Platyhelminthes</taxon>
        <taxon>Cestoda</taxon>
        <taxon>Eucestoda</taxon>
        <taxon>Diphyllobothriidea</taxon>
        <taxon>Diphyllobothriidae</taxon>
        <taxon>Dibothriocephalus</taxon>
    </lineage>
</organism>
<name>A0A3P7N577_DIBLA</name>